<dbReference type="GO" id="GO:0005737">
    <property type="term" value="C:cytoplasm"/>
    <property type="evidence" value="ECO:0007669"/>
    <property type="project" value="TreeGrafter"/>
</dbReference>
<dbReference type="AlphaFoldDB" id="A0A6C2YMM5"/>
<evidence type="ECO:0000313" key="4">
    <source>
        <dbReference type="EMBL" id="VIP02571.1"/>
    </source>
</evidence>
<name>A0A6C2YMM5_9BACT</name>
<dbReference type="SUPFAM" id="SSF54506">
    <property type="entry name" value="Diaminopimelate epimerase-like"/>
    <property type="match status" value="1"/>
</dbReference>
<dbReference type="PANTHER" id="PTHR13774:SF17">
    <property type="entry name" value="PHENAZINE BIOSYNTHESIS-LIKE DOMAIN-CONTAINING PROTEIN"/>
    <property type="match status" value="1"/>
</dbReference>
<reference evidence="4" key="1">
    <citation type="submission" date="2019-04" db="EMBL/GenBank/DDBJ databases">
        <authorList>
            <consortium name="Science for Life Laboratories"/>
        </authorList>
    </citation>
    <scope>NUCLEOTIDE SEQUENCE</scope>
    <source>
        <strain evidence="4">MBLW1</strain>
    </source>
</reference>
<evidence type="ECO:0000256" key="2">
    <source>
        <dbReference type="ARBA" id="ARBA00023235"/>
    </source>
</evidence>
<comment type="similarity">
    <text evidence="1">Belongs to the PhzF family.</text>
</comment>
<dbReference type="FunCoup" id="A0A6C2YMM5">
    <property type="interactions" value="387"/>
</dbReference>
<accession>A0A6C2YMM5</accession>
<feature type="active site" evidence="3">
    <location>
        <position position="47"/>
    </location>
</feature>
<keyword evidence="2" id="KW-0413">Isomerase</keyword>
<dbReference type="InParanoid" id="A0A6C2YMM5"/>
<evidence type="ECO:0000256" key="1">
    <source>
        <dbReference type="ARBA" id="ARBA00008270"/>
    </source>
</evidence>
<evidence type="ECO:0008006" key="6">
    <source>
        <dbReference type="Google" id="ProtNLM"/>
    </source>
</evidence>
<dbReference type="EMBL" id="LR593887">
    <property type="protein sequence ID" value="VTS01802.1"/>
    <property type="molecule type" value="Genomic_DNA"/>
</dbReference>
<dbReference type="PIRSF" id="PIRSF016184">
    <property type="entry name" value="PhzC_PhzF"/>
    <property type="match status" value="1"/>
</dbReference>
<dbReference type="EMBL" id="LR586016">
    <property type="protein sequence ID" value="VIP02571.1"/>
    <property type="molecule type" value="Genomic_DNA"/>
</dbReference>
<dbReference type="RefSeq" id="WP_162657736.1">
    <property type="nucleotide sequence ID" value="NZ_LR593887.1"/>
</dbReference>
<dbReference type="Gene3D" id="3.10.310.10">
    <property type="entry name" value="Diaminopimelate Epimerase, Chain A, domain 1"/>
    <property type="match status" value="2"/>
</dbReference>
<evidence type="ECO:0000313" key="5">
    <source>
        <dbReference type="Proteomes" id="UP000464378"/>
    </source>
</evidence>
<dbReference type="GO" id="GO:0016853">
    <property type="term" value="F:isomerase activity"/>
    <property type="evidence" value="ECO:0007669"/>
    <property type="project" value="UniProtKB-KW"/>
</dbReference>
<evidence type="ECO:0000256" key="3">
    <source>
        <dbReference type="PIRSR" id="PIRSR016184-1"/>
    </source>
</evidence>
<dbReference type="InterPro" id="IPR003719">
    <property type="entry name" value="Phenazine_PhzF-like"/>
</dbReference>
<sequence length="269" mass="29326">MNPVPLWIVDAFASRPFSGNPAAVCILPRAMSDSAYQAVAQEMNLSETAFLERFGDDWALRWFTPTVEVDLCGHATLAAAHTLWEMQLSTQEQLRFHTRSGILTAARHPNGQIALNFPALRVLPTERIPQLSEGLGVEPIFVGDSGMDVFAELPDEATVRAIQPEFSILEQIPTRGIIITARANAGSRYDFVSRFFAPGAGVDEDPVTGSAHCSLATFWGTRLGRHELHAYQASQRGGELDLHWKGDRVELRGSAATVLQGSIYLPGAG</sequence>
<organism evidence="4">
    <name type="scientific">Tuwongella immobilis</name>
    <dbReference type="NCBI Taxonomy" id="692036"/>
    <lineage>
        <taxon>Bacteria</taxon>
        <taxon>Pseudomonadati</taxon>
        <taxon>Planctomycetota</taxon>
        <taxon>Planctomycetia</taxon>
        <taxon>Gemmatales</taxon>
        <taxon>Gemmataceae</taxon>
        <taxon>Tuwongella</taxon>
    </lineage>
</organism>
<gene>
    <name evidence="4" type="ORF">GMBLW1_13890</name>
</gene>
<keyword evidence="5" id="KW-1185">Reference proteome</keyword>
<dbReference type="KEGG" id="tim:GMBLW1_13890"/>
<dbReference type="Proteomes" id="UP000464378">
    <property type="component" value="Chromosome"/>
</dbReference>
<protein>
    <recommendedName>
        <fullName evidence="6">PhzF family phenazine biosynthesis protein</fullName>
    </recommendedName>
</protein>
<dbReference type="NCBIfam" id="TIGR00654">
    <property type="entry name" value="PhzF_family"/>
    <property type="match status" value="1"/>
</dbReference>
<proteinExistence type="inferred from homology"/>
<dbReference type="PANTHER" id="PTHR13774">
    <property type="entry name" value="PHENAZINE BIOSYNTHESIS PROTEIN"/>
    <property type="match status" value="1"/>
</dbReference>
<dbReference type="Pfam" id="PF02567">
    <property type="entry name" value="PhzC-PhzF"/>
    <property type="match status" value="1"/>
</dbReference>